<keyword evidence="3" id="KW-0633">Potassium transport</keyword>
<name>A0AA86TVS8_9EUKA</name>
<keyword evidence="16" id="KW-1185">Reference proteome</keyword>
<feature type="transmembrane region" description="Helical" evidence="12">
    <location>
        <begin position="68"/>
        <end position="90"/>
    </location>
</feature>
<dbReference type="InterPro" id="IPR013099">
    <property type="entry name" value="K_chnl_dom"/>
</dbReference>
<dbReference type="PANTHER" id="PTHR10027:SF10">
    <property type="entry name" value="SLOWPOKE 2, ISOFORM D"/>
    <property type="match status" value="1"/>
</dbReference>
<dbReference type="AlphaFoldDB" id="A0AA86TVS8"/>
<dbReference type="PANTHER" id="PTHR10027">
    <property type="entry name" value="CALCIUM-ACTIVATED POTASSIUM CHANNEL ALPHA CHAIN"/>
    <property type="match status" value="1"/>
</dbReference>
<evidence type="ECO:0000256" key="6">
    <source>
        <dbReference type="ARBA" id="ARBA00022958"/>
    </source>
</evidence>
<evidence type="ECO:0000259" key="13">
    <source>
        <dbReference type="Pfam" id="PF07885"/>
    </source>
</evidence>
<keyword evidence="6" id="KW-0630">Potassium</keyword>
<feature type="domain" description="Potassium channel" evidence="13">
    <location>
        <begin position="189"/>
        <end position="265"/>
    </location>
</feature>
<dbReference type="SUPFAM" id="SSF81324">
    <property type="entry name" value="Voltage-gated potassium channels"/>
    <property type="match status" value="1"/>
</dbReference>
<keyword evidence="9 12" id="KW-0472">Membrane</keyword>
<keyword evidence="7 12" id="KW-1133">Transmembrane helix</keyword>
<feature type="transmembrane region" description="Helical" evidence="12">
    <location>
        <begin position="42"/>
        <end position="61"/>
    </location>
</feature>
<evidence type="ECO:0000256" key="8">
    <source>
        <dbReference type="ARBA" id="ARBA00023065"/>
    </source>
</evidence>
<evidence type="ECO:0000256" key="4">
    <source>
        <dbReference type="ARBA" id="ARBA00022692"/>
    </source>
</evidence>
<evidence type="ECO:0000256" key="11">
    <source>
        <dbReference type="SAM" id="MobiDB-lite"/>
    </source>
</evidence>
<evidence type="ECO:0000256" key="9">
    <source>
        <dbReference type="ARBA" id="ARBA00023136"/>
    </source>
</evidence>
<accession>A0AA86TVS8</accession>
<reference evidence="15 16" key="2">
    <citation type="submission" date="2024-07" db="EMBL/GenBank/DDBJ databases">
        <authorList>
            <person name="Akdeniz Z."/>
        </authorList>
    </citation>
    <scope>NUCLEOTIDE SEQUENCE [LARGE SCALE GENOMIC DNA]</scope>
</reference>
<dbReference type="Proteomes" id="UP001642409">
    <property type="component" value="Unassembled WGS sequence"/>
</dbReference>
<feature type="transmembrane region" description="Helical" evidence="12">
    <location>
        <begin position="102"/>
        <end position="126"/>
    </location>
</feature>
<feature type="region of interest" description="Disordered" evidence="11">
    <location>
        <begin position="805"/>
        <end position="825"/>
    </location>
</feature>
<evidence type="ECO:0000256" key="12">
    <source>
        <dbReference type="SAM" id="Phobius"/>
    </source>
</evidence>
<evidence type="ECO:0000313" key="16">
    <source>
        <dbReference type="Proteomes" id="UP001642409"/>
    </source>
</evidence>
<evidence type="ECO:0000256" key="1">
    <source>
        <dbReference type="ARBA" id="ARBA00004141"/>
    </source>
</evidence>
<evidence type="ECO:0000256" key="2">
    <source>
        <dbReference type="ARBA" id="ARBA00022448"/>
    </source>
</evidence>
<dbReference type="EMBL" id="CATOUU010000424">
    <property type="protein sequence ID" value="CAI9929022.1"/>
    <property type="molecule type" value="Genomic_DNA"/>
</dbReference>
<feature type="transmembrane region" description="Helical" evidence="12">
    <location>
        <begin position="238"/>
        <end position="256"/>
    </location>
</feature>
<keyword evidence="8" id="KW-0406">Ion transport</keyword>
<keyword evidence="5" id="KW-0631">Potassium channel</keyword>
<feature type="transmembrane region" description="Helical" evidence="12">
    <location>
        <begin position="183"/>
        <end position="208"/>
    </location>
</feature>
<organism evidence="14">
    <name type="scientific">Hexamita inflata</name>
    <dbReference type="NCBI Taxonomy" id="28002"/>
    <lineage>
        <taxon>Eukaryota</taxon>
        <taxon>Metamonada</taxon>
        <taxon>Diplomonadida</taxon>
        <taxon>Hexamitidae</taxon>
        <taxon>Hexamitinae</taxon>
        <taxon>Hexamita</taxon>
    </lineage>
</organism>
<dbReference type="GO" id="GO:0005267">
    <property type="term" value="F:potassium channel activity"/>
    <property type="evidence" value="ECO:0007669"/>
    <property type="project" value="UniProtKB-KW"/>
</dbReference>
<reference evidence="14" key="1">
    <citation type="submission" date="2023-06" db="EMBL/GenBank/DDBJ databases">
        <authorList>
            <person name="Kurt Z."/>
        </authorList>
    </citation>
    <scope>NUCLEOTIDE SEQUENCE</scope>
</reference>
<protein>
    <submittedName>
        <fullName evidence="14">Ion transport 2 and transmembrane domain-containing protein</fullName>
    </submittedName>
    <submittedName>
        <fullName evidence="15">Ion_transport 2 and transmembrane domain-containing protein</fullName>
    </submittedName>
</protein>
<dbReference type="InterPro" id="IPR047871">
    <property type="entry name" value="K_chnl_Slo-like"/>
</dbReference>
<dbReference type="GO" id="GO:0016020">
    <property type="term" value="C:membrane"/>
    <property type="evidence" value="ECO:0007669"/>
    <property type="project" value="UniProtKB-SubCell"/>
</dbReference>
<gene>
    <name evidence="14" type="ORF">HINF_LOCUS16667</name>
    <name evidence="15" type="ORF">HINF_LOCUS18951</name>
</gene>
<evidence type="ECO:0000256" key="10">
    <source>
        <dbReference type="ARBA" id="ARBA00023303"/>
    </source>
</evidence>
<keyword evidence="2" id="KW-0813">Transport</keyword>
<dbReference type="Gene3D" id="1.10.287.70">
    <property type="match status" value="1"/>
</dbReference>
<evidence type="ECO:0000313" key="15">
    <source>
        <dbReference type="EMBL" id="CAL6004577.1"/>
    </source>
</evidence>
<feature type="transmembrane region" description="Helical" evidence="12">
    <location>
        <begin position="214"/>
        <end position="231"/>
    </location>
</feature>
<evidence type="ECO:0000256" key="5">
    <source>
        <dbReference type="ARBA" id="ARBA00022826"/>
    </source>
</evidence>
<sequence>MPGKKKSQDEQTADFQQLQMAEGNIEVKKEYESLQTIYNMRLYTLFIIAISAIDYSFYIMYQTSYFKTWFVIIWGIVAVIQIVDYFALIYKNNKHHINYTGFSFMLYTALILPSIAALVLGIISYLDNTKDKISIHTALKFKFSAPAFNRGLISVVKHNKQLTIKEMFNVSKSKVQIQYITDIIIHVLLGFYPLFCFIMFFAGCFQWLLDETLTIFYFIVVTLSTVGYGDISFRSTSGGMVLSIAFVITALVYVPIEISAIMQRVQVELHQIQVKKFIADGIVIIAKYDKALASMMRLKIPKTINITYIVIGQTKPIDKPAFCSSPSMMYTYLQEFTQNKGDEWCIQRAKKIIVVSQQYSGLSDAECIMITKTLNDLNKDQIETNLIINTEHYYNIAQAAFKRFAKVYVFCFENFLSRLLVNQLTNKGFSTFFYNIMCNDDEKLELNYWPNNKSTQEQEQSKQLYNNSLKWNISSCRSLQSINKPLGIDFFMSQYTQDEVIINKTEERNQILDKKEDLMIPKIQIAKIAIVVYEKAPAIILNDLIHHLTGYNLTIFQMEDTILENSQIKVINFSEDDLSKLDQLKEYQSVLIMHPAIDEYSSSTVFTLDKYIEYLNLQTTTLSDLYPDDYHDEQQVHIQFRNGTRVPFPKAYFTAVMCNNFKQMNIGEFFLKEIENKNTFLTTYKINNKIEIGKIGNKEMPLYMGYQQNIINSPDIQWELNANDWICMVSWLDPDQVLDVIQEPKQQTEEKLTSSVIVKSAITSTKERKVSRPNSRIIIPHQKQGERINLLVAMNPTYTEPEIINKEPKRDSVFSPTKNRDWRNQ</sequence>
<keyword evidence="4 12" id="KW-0812">Transmembrane</keyword>
<dbReference type="EMBL" id="CAXDID020000049">
    <property type="protein sequence ID" value="CAL6004577.1"/>
    <property type="molecule type" value="Genomic_DNA"/>
</dbReference>
<proteinExistence type="predicted"/>
<dbReference type="Pfam" id="PF07885">
    <property type="entry name" value="Ion_trans_2"/>
    <property type="match status" value="1"/>
</dbReference>
<evidence type="ECO:0000313" key="14">
    <source>
        <dbReference type="EMBL" id="CAI9929022.1"/>
    </source>
</evidence>
<comment type="subcellular location">
    <subcellularLocation>
        <location evidence="1">Membrane</location>
        <topology evidence="1">Multi-pass membrane protein</topology>
    </subcellularLocation>
</comment>
<evidence type="ECO:0000256" key="3">
    <source>
        <dbReference type="ARBA" id="ARBA00022538"/>
    </source>
</evidence>
<evidence type="ECO:0000256" key="7">
    <source>
        <dbReference type="ARBA" id="ARBA00022989"/>
    </source>
</evidence>
<comment type="caution">
    <text evidence="14">The sequence shown here is derived from an EMBL/GenBank/DDBJ whole genome shotgun (WGS) entry which is preliminary data.</text>
</comment>
<keyword evidence="10" id="KW-0407">Ion channel</keyword>